<proteinExistence type="predicted"/>
<evidence type="ECO:0000313" key="2">
    <source>
        <dbReference type="Proteomes" id="UP000185210"/>
    </source>
</evidence>
<protein>
    <submittedName>
        <fullName evidence="1">Uncharacterized protein</fullName>
    </submittedName>
</protein>
<organism evidence="1 2">
    <name type="scientific">Mycobacteroides abscessus subsp. abscessus</name>
    <dbReference type="NCBI Taxonomy" id="1185650"/>
    <lineage>
        <taxon>Bacteria</taxon>
        <taxon>Bacillati</taxon>
        <taxon>Actinomycetota</taxon>
        <taxon>Actinomycetes</taxon>
        <taxon>Mycobacteriales</taxon>
        <taxon>Mycobacteriaceae</taxon>
        <taxon>Mycobacteroides</taxon>
        <taxon>Mycobacteroides abscessus</taxon>
    </lineage>
</organism>
<sequence>MAVSKPKPPPDRQILVTLPEDKMMRLVKRAGEAGQHAHEFAACKLLEAIK</sequence>
<accession>A0AB38CVH4</accession>
<comment type="caution">
    <text evidence="1">The sequence shown here is derived from an EMBL/GenBank/DDBJ whole genome shotgun (WGS) entry which is preliminary data.</text>
</comment>
<dbReference type="AlphaFoldDB" id="A0AB38CVH4"/>
<gene>
    <name evidence="1" type="ORF">SAMEA2070301_01301</name>
</gene>
<name>A0AB38CVH4_9MYCO</name>
<dbReference type="Proteomes" id="UP000185210">
    <property type="component" value="Unassembled WGS sequence"/>
</dbReference>
<evidence type="ECO:0000313" key="1">
    <source>
        <dbReference type="EMBL" id="SIA52182.1"/>
    </source>
</evidence>
<reference evidence="1 2" key="1">
    <citation type="submission" date="2016-11" db="EMBL/GenBank/DDBJ databases">
        <authorList>
            <consortium name="Pathogen Informatics"/>
        </authorList>
    </citation>
    <scope>NUCLEOTIDE SEQUENCE [LARGE SCALE GENOMIC DNA]</scope>
    <source>
        <strain evidence="1 2">104</strain>
    </source>
</reference>
<dbReference type="EMBL" id="FSHM01000002">
    <property type="protein sequence ID" value="SIA52182.1"/>
    <property type="molecule type" value="Genomic_DNA"/>
</dbReference>